<dbReference type="EMBL" id="JAPQKR010000012">
    <property type="protein sequence ID" value="KAJ5204764.1"/>
    <property type="molecule type" value="Genomic_DNA"/>
</dbReference>
<sequence length="267" mass="30311">MSDNEHERKRRRLGAAATLSKPFKSPLRAGVASSIPPSPPETIMTPRRAPEPAPKTPAPNADQGLFISSPSLPIPLRLVAPARSQYSDPELLDLQKRYRTLSSQRAMKAKTLEAAQQALRIESSSNDADLEALITKWRLISQEAAEEVFGGARERVARMGGMKAWRERSKQDATRWESENQGQDQDRAYMYDEDMDHHLDTPNHLLEENSSAKQDEEAPEARTLPFDMLLQLIRFLQEFTMEFMLKTLNIEHKTIGFDAVMGKWIRN</sequence>
<reference evidence="2" key="2">
    <citation type="journal article" date="2023" name="IMA Fungus">
        <title>Comparative genomic study of the Penicillium genus elucidates a diverse pangenome and 15 lateral gene transfer events.</title>
        <authorList>
            <person name="Petersen C."/>
            <person name="Sorensen T."/>
            <person name="Nielsen M.R."/>
            <person name="Sondergaard T.E."/>
            <person name="Sorensen J.L."/>
            <person name="Fitzpatrick D.A."/>
            <person name="Frisvad J.C."/>
            <person name="Nielsen K.L."/>
        </authorList>
    </citation>
    <scope>NUCLEOTIDE SEQUENCE</scope>
    <source>
        <strain evidence="2">IBT 15544</strain>
    </source>
</reference>
<keyword evidence="3" id="KW-1185">Reference proteome</keyword>
<dbReference type="RefSeq" id="XP_058309243.1">
    <property type="nucleotide sequence ID" value="XM_058452705.1"/>
</dbReference>
<dbReference type="AlphaFoldDB" id="A0A9W9MNU9"/>
<proteinExistence type="predicted"/>
<evidence type="ECO:0000313" key="3">
    <source>
        <dbReference type="Proteomes" id="UP001150904"/>
    </source>
</evidence>
<name>A0A9W9MNU9_9EURO</name>
<organism evidence="2 3">
    <name type="scientific">Penicillium cinerascens</name>
    <dbReference type="NCBI Taxonomy" id="70096"/>
    <lineage>
        <taxon>Eukaryota</taxon>
        <taxon>Fungi</taxon>
        <taxon>Dikarya</taxon>
        <taxon>Ascomycota</taxon>
        <taxon>Pezizomycotina</taxon>
        <taxon>Eurotiomycetes</taxon>
        <taxon>Eurotiomycetidae</taxon>
        <taxon>Eurotiales</taxon>
        <taxon>Aspergillaceae</taxon>
        <taxon>Penicillium</taxon>
    </lineage>
</organism>
<comment type="caution">
    <text evidence="2">The sequence shown here is derived from an EMBL/GenBank/DDBJ whole genome shotgun (WGS) entry which is preliminary data.</text>
</comment>
<reference evidence="2" key="1">
    <citation type="submission" date="2022-12" db="EMBL/GenBank/DDBJ databases">
        <authorList>
            <person name="Petersen C."/>
        </authorList>
    </citation>
    <scope>NUCLEOTIDE SEQUENCE</scope>
    <source>
        <strain evidence="2">IBT 15544</strain>
    </source>
</reference>
<dbReference type="OrthoDB" id="27934at2759"/>
<accession>A0A9W9MNU9</accession>
<dbReference type="GO" id="GO:0006310">
    <property type="term" value="P:DNA recombination"/>
    <property type="evidence" value="ECO:0007669"/>
    <property type="project" value="TreeGrafter"/>
</dbReference>
<evidence type="ECO:0000313" key="2">
    <source>
        <dbReference type="EMBL" id="KAJ5204764.1"/>
    </source>
</evidence>
<dbReference type="Gene3D" id="6.10.140.1020">
    <property type="match status" value="1"/>
</dbReference>
<dbReference type="PANTHER" id="PTHR28527:SF1">
    <property type="entry name" value="SWI5-DEPENDENT RECOMBINATION DNA REPAIR PROTEIN 1"/>
    <property type="match status" value="1"/>
</dbReference>
<dbReference type="GeneID" id="83180006"/>
<feature type="region of interest" description="Disordered" evidence="1">
    <location>
        <begin position="1"/>
        <end position="66"/>
    </location>
</feature>
<gene>
    <name evidence="2" type="ORF">N7498_005643</name>
</gene>
<dbReference type="Proteomes" id="UP001150904">
    <property type="component" value="Unassembled WGS sequence"/>
</dbReference>
<evidence type="ECO:0000256" key="1">
    <source>
        <dbReference type="SAM" id="MobiDB-lite"/>
    </source>
</evidence>
<dbReference type="PANTHER" id="PTHR28527">
    <property type="entry name" value="MATING-TYPE SWITCHING PROTEIN SWI2-RELATED"/>
    <property type="match status" value="1"/>
</dbReference>
<protein>
    <submittedName>
        <fullName evidence="2">DNA repair protein Dds20/Sfr1</fullName>
    </submittedName>
</protein>